<reference evidence="3" key="1">
    <citation type="submission" date="2020-04" db="EMBL/GenBank/DDBJ databases">
        <authorList>
            <person name="Alioto T."/>
            <person name="Alioto T."/>
            <person name="Gomez Garrido J."/>
        </authorList>
    </citation>
    <scope>NUCLEOTIDE SEQUENCE</scope>
    <source>
        <strain evidence="3">A484AB</strain>
    </source>
</reference>
<protein>
    <submittedName>
        <fullName evidence="3">Uncharacterized protein</fullName>
    </submittedName>
</protein>
<dbReference type="OrthoDB" id="5989898at2759"/>
<accession>A0A6S7I9X0</accession>
<dbReference type="Proteomes" id="UP001152795">
    <property type="component" value="Unassembled WGS sequence"/>
</dbReference>
<keyword evidence="4" id="KW-1185">Reference proteome</keyword>
<name>A0A6S7I9X0_PARCT</name>
<dbReference type="PANTHER" id="PTHR12767:SF9">
    <property type="entry name" value="BCL7-LIKE"/>
    <property type="match status" value="1"/>
</dbReference>
<gene>
    <name evidence="3" type="ORF">PACLA_8A077708</name>
</gene>
<feature type="compositionally biased region" description="Polar residues" evidence="2">
    <location>
        <begin position="187"/>
        <end position="210"/>
    </location>
</feature>
<proteinExistence type="inferred from homology"/>
<feature type="compositionally biased region" description="Polar residues" evidence="2">
    <location>
        <begin position="167"/>
        <end position="180"/>
    </location>
</feature>
<evidence type="ECO:0000313" key="4">
    <source>
        <dbReference type="Proteomes" id="UP001152795"/>
    </source>
</evidence>
<dbReference type="AlphaFoldDB" id="A0A6S7I9X0"/>
<organism evidence="3 4">
    <name type="scientific">Paramuricea clavata</name>
    <name type="common">Red gorgonian</name>
    <name type="synonym">Violescent sea-whip</name>
    <dbReference type="NCBI Taxonomy" id="317549"/>
    <lineage>
        <taxon>Eukaryota</taxon>
        <taxon>Metazoa</taxon>
        <taxon>Cnidaria</taxon>
        <taxon>Anthozoa</taxon>
        <taxon>Octocorallia</taxon>
        <taxon>Malacalcyonacea</taxon>
        <taxon>Plexauridae</taxon>
        <taxon>Paramuricea</taxon>
    </lineage>
</organism>
<feature type="region of interest" description="Disordered" evidence="2">
    <location>
        <begin position="161"/>
        <end position="230"/>
    </location>
</feature>
<dbReference type="EMBL" id="CACRXK020008795">
    <property type="protein sequence ID" value="CAB4015655.1"/>
    <property type="molecule type" value="Genomic_DNA"/>
</dbReference>
<evidence type="ECO:0000256" key="1">
    <source>
        <dbReference type="ARBA" id="ARBA00010326"/>
    </source>
</evidence>
<comment type="caution">
    <text evidence="3">The sequence shown here is derived from an EMBL/GenBank/DDBJ whole genome shotgun (WGS) entry which is preliminary data.</text>
</comment>
<dbReference type="InterPro" id="IPR006804">
    <property type="entry name" value="BCL7"/>
</dbReference>
<sequence length="230" mass="25281">MNRSGISRLETRSTRANKEELVKRVMLTVEHVRKWEKKWVNSDAEGCSLKIYKWVPVSDDDLKKVNTIQNNIPAGITDAMSDTSSPLTVDDNLPGKENERVQQNQFVKTPSENSKENGVSLNRQTGKVMQDEGDDSNHAPSVASEDSALLMYHLGMNVAGENEDSRQSFQSVTDSEVSESNTRKSPSEPSQIVINESSGSFSITAPSGNHSNDKADKPPTKRAKQGVSTS</sequence>
<evidence type="ECO:0000256" key="2">
    <source>
        <dbReference type="SAM" id="MobiDB-lite"/>
    </source>
</evidence>
<evidence type="ECO:0000313" key="3">
    <source>
        <dbReference type="EMBL" id="CAB4015655.1"/>
    </source>
</evidence>
<dbReference type="Pfam" id="PF04714">
    <property type="entry name" value="BCL_N"/>
    <property type="match status" value="1"/>
</dbReference>
<dbReference type="PANTHER" id="PTHR12767">
    <property type="entry name" value="BCL7 RELATED"/>
    <property type="match status" value="1"/>
</dbReference>
<comment type="similarity">
    <text evidence="1">Belongs to the BCL7 family.</text>
</comment>